<evidence type="ECO:0000313" key="3">
    <source>
        <dbReference type="Proteomes" id="UP000250140"/>
    </source>
</evidence>
<dbReference type="EMBL" id="KV749876">
    <property type="protein sequence ID" value="OCL07420.1"/>
    <property type="molecule type" value="Genomic_DNA"/>
</dbReference>
<evidence type="ECO:0000256" key="1">
    <source>
        <dbReference type="SAM" id="MobiDB-lite"/>
    </source>
</evidence>
<name>A0A8E2EYT2_9PEZI</name>
<sequence>MSYSCLTFTYLTCRTALSETQQNAKTTRPSFYLRPFTHHALTPTPQPPRDLPLTSPQRPPPPIPLPSPTRSHRFKPPKPVGDIADAKAEPASDLVPG</sequence>
<feature type="compositionally biased region" description="Polar residues" evidence="1">
    <location>
        <begin position="19"/>
        <end position="29"/>
    </location>
</feature>
<gene>
    <name evidence="2" type="ORF">AOQ84DRAFT_59264</name>
</gene>
<feature type="region of interest" description="Disordered" evidence="1">
    <location>
        <begin position="19"/>
        <end position="97"/>
    </location>
</feature>
<dbReference type="AlphaFoldDB" id="A0A8E2EYT2"/>
<dbReference type="Proteomes" id="UP000250140">
    <property type="component" value="Unassembled WGS sequence"/>
</dbReference>
<feature type="compositionally biased region" description="Pro residues" evidence="1">
    <location>
        <begin position="57"/>
        <end position="67"/>
    </location>
</feature>
<protein>
    <submittedName>
        <fullName evidence="2">Uncharacterized protein</fullName>
    </submittedName>
</protein>
<proteinExistence type="predicted"/>
<reference evidence="2 3" key="1">
    <citation type="journal article" date="2016" name="Nat. Commun.">
        <title>Ectomycorrhizal ecology is imprinted in the genome of the dominant symbiotic fungus Cenococcum geophilum.</title>
        <authorList>
            <consortium name="DOE Joint Genome Institute"/>
            <person name="Peter M."/>
            <person name="Kohler A."/>
            <person name="Ohm R.A."/>
            <person name="Kuo A."/>
            <person name="Krutzmann J."/>
            <person name="Morin E."/>
            <person name="Arend M."/>
            <person name="Barry K.W."/>
            <person name="Binder M."/>
            <person name="Choi C."/>
            <person name="Clum A."/>
            <person name="Copeland A."/>
            <person name="Grisel N."/>
            <person name="Haridas S."/>
            <person name="Kipfer T."/>
            <person name="LaButti K."/>
            <person name="Lindquist E."/>
            <person name="Lipzen A."/>
            <person name="Maire R."/>
            <person name="Meier B."/>
            <person name="Mihaltcheva S."/>
            <person name="Molinier V."/>
            <person name="Murat C."/>
            <person name="Poggeler S."/>
            <person name="Quandt C.A."/>
            <person name="Sperisen C."/>
            <person name="Tritt A."/>
            <person name="Tisserant E."/>
            <person name="Crous P.W."/>
            <person name="Henrissat B."/>
            <person name="Nehls U."/>
            <person name="Egli S."/>
            <person name="Spatafora J.W."/>
            <person name="Grigoriev I.V."/>
            <person name="Martin F.M."/>
        </authorList>
    </citation>
    <scope>NUCLEOTIDE SEQUENCE [LARGE SCALE GENOMIC DNA]</scope>
    <source>
        <strain evidence="2 3">CBS 207.34</strain>
    </source>
</reference>
<organism evidence="2 3">
    <name type="scientific">Glonium stellatum</name>
    <dbReference type="NCBI Taxonomy" id="574774"/>
    <lineage>
        <taxon>Eukaryota</taxon>
        <taxon>Fungi</taxon>
        <taxon>Dikarya</taxon>
        <taxon>Ascomycota</taxon>
        <taxon>Pezizomycotina</taxon>
        <taxon>Dothideomycetes</taxon>
        <taxon>Pleosporomycetidae</taxon>
        <taxon>Gloniales</taxon>
        <taxon>Gloniaceae</taxon>
        <taxon>Glonium</taxon>
    </lineage>
</organism>
<evidence type="ECO:0000313" key="2">
    <source>
        <dbReference type="EMBL" id="OCL07420.1"/>
    </source>
</evidence>
<keyword evidence="3" id="KW-1185">Reference proteome</keyword>
<accession>A0A8E2EYT2</accession>